<evidence type="ECO:0000313" key="6">
    <source>
        <dbReference type="Proteomes" id="UP000003786"/>
    </source>
</evidence>
<dbReference type="PROSITE" id="PS51797">
    <property type="entry name" value="TCTP_3"/>
    <property type="match status" value="1"/>
</dbReference>
<dbReference type="PANTHER" id="PTHR11991">
    <property type="entry name" value="TRANSLATIONALLY CONTROLLED TUMOR PROTEIN-RELATED"/>
    <property type="match status" value="1"/>
</dbReference>
<dbReference type="GO" id="GO:0005737">
    <property type="term" value="C:cytoplasm"/>
    <property type="evidence" value="ECO:0007669"/>
    <property type="project" value="UniProtKB-SubCell"/>
</dbReference>
<dbReference type="GO" id="GO:0005509">
    <property type="term" value="F:calcium ion binding"/>
    <property type="evidence" value="ECO:0007669"/>
    <property type="project" value="TreeGrafter"/>
</dbReference>
<dbReference type="GeneID" id="20713195"/>
<evidence type="ECO:0000313" key="5">
    <source>
        <dbReference type="EMBL" id="BAM38787.1"/>
    </source>
</evidence>
<dbReference type="OrthoDB" id="10248936at2759"/>
<name>J7MC43_THEOR</name>
<dbReference type="InterPro" id="IPR018103">
    <property type="entry name" value="Translation_control_tumour_CS"/>
</dbReference>
<dbReference type="Pfam" id="PF00838">
    <property type="entry name" value="TCTP"/>
    <property type="match status" value="1"/>
</dbReference>
<evidence type="ECO:0000256" key="3">
    <source>
        <dbReference type="PROSITE-ProRule" id="PRU01133"/>
    </source>
</evidence>
<dbReference type="OMA" id="CAMITEG"/>
<dbReference type="InterPro" id="IPR011057">
    <property type="entry name" value="Mss4-like_sf"/>
</dbReference>
<dbReference type="AlphaFoldDB" id="J7MC43"/>
<dbReference type="Gene3D" id="2.170.150.10">
    <property type="entry name" value="Metal Binding Protein, Guanine Nucleotide Exchange Factor, Chain A"/>
    <property type="match status" value="1"/>
</dbReference>
<dbReference type="RefSeq" id="XP_009689088.1">
    <property type="nucleotide sequence ID" value="XM_009690793.1"/>
</dbReference>
<protein>
    <submittedName>
        <fullName evidence="5">Translationally-controlled tumor protein homolog TCTP</fullName>
    </submittedName>
</protein>
<keyword evidence="2" id="KW-0106">Calcium</keyword>
<feature type="domain" description="TCTP" evidence="4">
    <location>
        <begin position="1"/>
        <end position="173"/>
    </location>
</feature>
<dbReference type="PRINTS" id="PR01653">
    <property type="entry name" value="TCTPROTEIN"/>
</dbReference>
<evidence type="ECO:0000259" key="4">
    <source>
        <dbReference type="PROSITE" id="PS51797"/>
    </source>
</evidence>
<evidence type="ECO:0000256" key="2">
    <source>
        <dbReference type="ARBA" id="ARBA00022837"/>
    </source>
</evidence>
<dbReference type="PANTHER" id="PTHR11991:SF0">
    <property type="entry name" value="TRANSLATIONALLY-CONTROLLED TUMOR PROTEIN"/>
    <property type="match status" value="1"/>
</dbReference>
<comment type="similarity">
    <text evidence="3">Belongs to the TCTP family.</text>
</comment>
<organism evidence="5 6">
    <name type="scientific">Theileria orientalis strain Shintoku</name>
    <dbReference type="NCBI Taxonomy" id="869250"/>
    <lineage>
        <taxon>Eukaryota</taxon>
        <taxon>Sar</taxon>
        <taxon>Alveolata</taxon>
        <taxon>Apicomplexa</taxon>
        <taxon>Aconoidasida</taxon>
        <taxon>Piroplasmida</taxon>
        <taxon>Theileriidae</taxon>
        <taxon>Theileria</taxon>
    </lineage>
</organism>
<dbReference type="InterPro" id="IPR011323">
    <property type="entry name" value="Mss4/transl-control_tumour"/>
</dbReference>
<dbReference type="STRING" id="869250.J7MC43"/>
<comment type="subcellular location">
    <subcellularLocation>
        <location evidence="1">Cytoplasm</location>
    </subcellularLocation>
</comment>
<dbReference type="VEuPathDB" id="PiroplasmaDB:TOT_010000255"/>
<dbReference type="InterPro" id="IPR018105">
    <property type="entry name" value="Translational_control_tumour_p"/>
</dbReference>
<evidence type="ECO:0000256" key="1">
    <source>
        <dbReference type="ARBA" id="ARBA00004496"/>
    </source>
</evidence>
<accession>J7MC43</accession>
<reference evidence="5 6" key="1">
    <citation type="journal article" date="2012" name="MBio">
        <title>Comparative genome analysis of three eukaryotic parasites with differing abilities to transform leukocytes reveals key mediators of Theileria-induced leukocyte transformation.</title>
        <authorList>
            <person name="Hayashida K."/>
            <person name="Hara Y."/>
            <person name="Abe T."/>
            <person name="Yamasaki C."/>
            <person name="Toyoda A."/>
            <person name="Kosuge T."/>
            <person name="Suzuki Y."/>
            <person name="Sato Y."/>
            <person name="Kawashima S."/>
            <person name="Katayama T."/>
            <person name="Wakaguri H."/>
            <person name="Inoue N."/>
            <person name="Homma K."/>
            <person name="Tada-Umezaki M."/>
            <person name="Yagi Y."/>
            <person name="Fujii Y."/>
            <person name="Habara T."/>
            <person name="Kanehisa M."/>
            <person name="Watanabe H."/>
            <person name="Ito K."/>
            <person name="Gojobori T."/>
            <person name="Sugawara H."/>
            <person name="Imanishi T."/>
            <person name="Weir W."/>
            <person name="Gardner M."/>
            <person name="Pain A."/>
            <person name="Shiels B."/>
            <person name="Hattori M."/>
            <person name="Nene V."/>
            <person name="Sugimoto C."/>
        </authorList>
    </citation>
    <scope>NUCLEOTIDE SEQUENCE [LARGE SCALE GENOMIC DNA]</scope>
    <source>
        <strain evidence="5 6">Shintoku</strain>
    </source>
</reference>
<proteinExistence type="inferred from homology"/>
<sequence length="173" mass="19767">MKVYKDLYSEDEVCSDAYDHLDPFENSELASVAFEVKTSKVAKGEEDYGIGYNDEEGGDGGQPDPNVEMVVDIVDKFGLQSLQLTKKDYTSYIKKYIQRLAATLQEKNPDRVDTFKTGVSEFVKYVLAHFDDFEFYVGESLDYEAGLVYAYYKGEEVSPRLVFLKDGLTEERY</sequence>
<dbReference type="Proteomes" id="UP000003786">
    <property type="component" value="Chromosome 1"/>
</dbReference>
<dbReference type="KEGG" id="tot:TOT_010000255"/>
<dbReference type="eggNOG" id="KOG1727">
    <property type="taxonomic scope" value="Eukaryota"/>
</dbReference>
<gene>
    <name evidence="5" type="ORF">TOT_010000255</name>
</gene>
<dbReference type="SUPFAM" id="SSF51316">
    <property type="entry name" value="Mss4-like"/>
    <property type="match status" value="1"/>
</dbReference>
<dbReference type="EMBL" id="AP011946">
    <property type="protein sequence ID" value="BAM38787.1"/>
    <property type="molecule type" value="Genomic_DNA"/>
</dbReference>
<dbReference type="InterPro" id="IPR034737">
    <property type="entry name" value="TCTP"/>
</dbReference>
<dbReference type="PROSITE" id="PS01003">
    <property type="entry name" value="TCTP_2"/>
    <property type="match status" value="1"/>
</dbReference>
<keyword evidence="6" id="KW-1185">Reference proteome</keyword>